<dbReference type="EnsemblMetazoa" id="tetur04g03850.1">
    <property type="protein sequence ID" value="tetur04g03850.1"/>
    <property type="gene ID" value="tetur04g03850"/>
</dbReference>
<keyword evidence="7" id="KW-0539">Nucleus</keyword>
<feature type="compositionally biased region" description="Polar residues" evidence="8">
    <location>
        <begin position="218"/>
        <end position="229"/>
    </location>
</feature>
<evidence type="ECO:0000313" key="12">
    <source>
        <dbReference type="Proteomes" id="UP000015104"/>
    </source>
</evidence>
<gene>
    <name evidence="11" type="primary">107359612</name>
</gene>
<sequence>MEGKSDKPVKKDTSGRPRIATLGSLNQQQQQQSSSDDEGQAFYVGGSEKSGQQVLGPNKERADPNEVIKNVFKAAREQGAQPIEPESPEQARKFAAFKGKGKKLGDDEEGQDEAAGGESSPEIDLKPITMVLKMWRNGFSVDDGPLRAFQDPQNREFLESITRGEVPRELLRMARGGQVNLNMEDHRNEEYVQVKRRVKAFAGEGHRLGNVTPETIGASGSNSQASGDNKANEEEAKKRLKTDESKPTTNIQVRLSDGSRIVIKVNLDHTVQDIRSYICDARPVYGPLPFILMTNFPTKQLTDETQTVSEANLQNATLTQKLV</sequence>
<dbReference type="GO" id="GO:0061025">
    <property type="term" value="P:membrane fusion"/>
    <property type="evidence" value="ECO:0007669"/>
    <property type="project" value="TreeGrafter"/>
</dbReference>
<dbReference type="Proteomes" id="UP000015104">
    <property type="component" value="Unassembled WGS sequence"/>
</dbReference>
<feature type="domain" description="UBX" evidence="9">
    <location>
        <begin position="244"/>
        <end position="321"/>
    </location>
</feature>
<dbReference type="EMBL" id="CAEY01001359">
    <property type="status" value="NOT_ANNOTATED_CDS"/>
    <property type="molecule type" value="Genomic_DNA"/>
</dbReference>
<dbReference type="InterPro" id="IPR036241">
    <property type="entry name" value="NSFL1C_SEP_dom_sf"/>
</dbReference>
<dbReference type="GO" id="GO:0005634">
    <property type="term" value="C:nucleus"/>
    <property type="evidence" value="ECO:0007669"/>
    <property type="project" value="UniProtKB-SubCell"/>
</dbReference>
<dbReference type="Gene3D" id="3.30.420.210">
    <property type="entry name" value="SEP domain"/>
    <property type="match status" value="1"/>
</dbReference>
<evidence type="ECO:0000256" key="7">
    <source>
        <dbReference type="ARBA" id="ARBA00023242"/>
    </source>
</evidence>
<name>T1K260_TETUR</name>
<evidence type="ECO:0000259" key="10">
    <source>
        <dbReference type="PROSITE" id="PS51399"/>
    </source>
</evidence>
<dbReference type="HOGENOM" id="CLU_029402_0_0_1"/>
<dbReference type="GO" id="GO:0031468">
    <property type="term" value="P:nuclear membrane reassembly"/>
    <property type="evidence" value="ECO:0007669"/>
    <property type="project" value="TreeGrafter"/>
</dbReference>
<evidence type="ECO:0000256" key="8">
    <source>
        <dbReference type="SAM" id="MobiDB-lite"/>
    </source>
</evidence>
<evidence type="ECO:0000256" key="4">
    <source>
        <dbReference type="ARBA" id="ARBA00022490"/>
    </source>
</evidence>
<dbReference type="GO" id="GO:0043130">
    <property type="term" value="F:ubiquitin binding"/>
    <property type="evidence" value="ECO:0007669"/>
    <property type="project" value="TreeGrafter"/>
</dbReference>
<dbReference type="OrthoDB" id="25887at2759"/>
<dbReference type="AlphaFoldDB" id="T1K260"/>
<dbReference type="GO" id="GO:0005794">
    <property type="term" value="C:Golgi apparatus"/>
    <property type="evidence" value="ECO:0007669"/>
    <property type="project" value="UniProtKB-SubCell"/>
</dbReference>
<dbReference type="KEGG" id="tut:107359612"/>
<reference evidence="12" key="1">
    <citation type="submission" date="2011-08" db="EMBL/GenBank/DDBJ databases">
        <authorList>
            <person name="Rombauts S."/>
        </authorList>
    </citation>
    <scope>NUCLEOTIDE SEQUENCE</scope>
    <source>
        <strain evidence="12">London</strain>
    </source>
</reference>
<dbReference type="GO" id="GO:0005813">
    <property type="term" value="C:centrosome"/>
    <property type="evidence" value="ECO:0007669"/>
    <property type="project" value="UniProtKB-SubCell"/>
</dbReference>
<evidence type="ECO:0000256" key="1">
    <source>
        <dbReference type="ARBA" id="ARBA00004123"/>
    </source>
</evidence>
<dbReference type="GO" id="GO:0005829">
    <property type="term" value="C:cytosol"/>
    <property type="evidence" value="ECO:0007669"/>
    <property type="project" value="TreeGrafter"/>
</dbReference>
<keyword evidence="12" id="KW-1185">Reference proteome</keyword>
<dbReference type="SMART" id="SM00553">
    <property type="entry name" value="SEP"/>
    <property type="match status" value="1"/>
</dbReference>
<dbReference type="GO" id="GO:0007030">
    <property type="term" value="P:Golgi organization"/>
    <property type="evidence" value="ECO:0007669"/>
    <property type="project" value="TreeGrafter"/>
</dbReference>
<comment type="subcellular location">
    <subcellularLocation>
        <location evidence="2">Cytoplasm</location>
        <location evidence="2">Cytoskeleton</location>
        <location evidence="2">Microtubule organizing center</location>
        <location evidence="2">Centrosome</location>
    </subcellularLocation>
    <subcellularLocation>
        <location evidence="3">Golgi apparatus</location>
    </subcellularLocation>
    <subcellularLocation>
        <location evidence="1">Nucleus</location>
    </subcellularLocation>
</comment>
<keyword evidence="6" id="KW-0206">Cytoskeleton</keyword>
<feature type="compositionally biased region" description="Basic and acidic residues" evidence="8">
    <location>
        <begin position="230"/>
        <end position="246"/>
    </location>
</feature>
<dbReference type="GO" id="GO:0000045">
    <property type="term" value="P:autophagosome assembly"/>
    <property type="evidence" value="ECO:0007669"/>
    <property type="project" value="TreeGrafter"/>
</dbReference>
<evidence type="ECO:0000256" key="2">
    <source>
        <dbReference type="ARBA" id="ARBA00004300"/>
    </source>
</evidence>
<proteinExistence type="predicted"/>
<evidence type="ECO:0000256" key="3">
    <source>
        <dbReference type="ARBA" id="ARBA00004555"/>
    </source>
</evidence>
<dbReference type="InterPro" id="IPR012989">
    <property type="entry name" value="SEP_domain"/>
</dbReference>
<evidence type="ECO:0008006" key="13">
    <source>
        <dbReference type="Google" id="ProtNLM"/>
    </source>
</evidence>
<organism evidence="11 12">
    <name type="scientific">Tetranychus urticae</name>
    <name type="common">Two-spotted spider mite</name>
    <dbReference type="NCBI Taxonomy" id="32264"/>
    <lineage>
        <taxon>Eukaryota</taxon>
        <taxon>Metazoa</taxon>
        <taxon>Ecdysozoa</taxon>
        <taxon>Arthropoda</taxon>
        <taxon>Chelicerata</taxon>
        <taxon>Arachnida</taxon>
        <taxon>Acari</taxon>
        <taxon>Acariformes</taxon>
        <taxon>Trombidiformes</taxon>
        <taxon>Prostigmata</taxon>
        <taxon>Eleutherengona</taxon>
        <taxon>Raphignathae</taxon>
        <taxon>Tetranychoidea</taxon>
        <taxon>Tetranychidae</taxon>
        <taxon>Tetranychus</taxon>
    </lineage>
</organism>
<keyword evidence="4" id="KW-0963">Cytoplasm</keyword>
<feature type="domain" description="SEP" evidence="10">
    <location>
        <begin position="127"/>
        <end position="192"/>
    </location>
</feature>
<dbReference type="PANTHER" id="PTHR23333:SF20">
    <property type="entry name" value="NSFL1 COFACTOR P47"/>
    <property type="match status" value="1"/>
</dbReference>
<dbReference type="STRING" id="32264.T1K260"/>
<dbReference type="GO" id="GO:0043161">
    <property type="term" value="P:proteasome-mediated ubiquitin-dependent protein catabolic process"/>
    <property type="evidence" value="ECO:0007669"/>
    <property type="project" value="TreeGrafter"/>
</dbReference>
<feature type="compositionally biased region" description="Basic and acidic residues" evidence="8">
    <location>
        <begin position="1"/>
        <end position="15"/>
    </location>
</feature>
<dbReference type="Pfam" id="PF08059">
    <property type="entry name" value="SEP"/>
    <property type="match status" value="1"/>
</dbReference>
<accession>T1K260</accession>
<reference evidence="11" key="2">
    <citation type="submission" date="2015-06" db="UniProtKB">
        <authorList>
            <consortium name="EnsemblMetazoa"/>
        </authorList>
    </citation>
    <scope>IDENTIFICATION</scope>
</reference>
<evidence type="ECO:0000256" key="6">
    <source>
        <dbReference type="ARBA" id="ARBA00023212"/>
    </source>
</evidence>
<feature type="region of interest" description="Disordered" evidence="8">
    <location>
        <begin position="206"/>
        <end position="248"/>
    </location>
</feature>
<dbReference type="Pfam" id="PF00789">
    <property type="entry name" value="UBX"/>
    <property type="match status" value="1"/>
</dbReference>
<dbReference type="PROSITE" id="PS51399">
    <property type="entry name" value="SEP"/>
    <property type="match status" value="1"/>
</dbReference>
<dbReference type="SUPFAM" id="SSF54236">
    <property type="entry name" value="Ubiquitin-like"/>
    <property type="match status" value="1"/>
</dbReference>
<evidence type="ECO:0000256" key="5">
    <source>
        <dbReference type="ARBA" id="ARBA00023034"/>
    </source>
</evidence>
<protein>
    <recommendedName>
        <fullName evidence="13">NSFL1 cofactor p47</fullName>
    </recommendedName>
</protein>
<dbReference type="SMART" id="SM00166">
    <property type="entry name" value="UBX"/>
    <property type="match status" value="1"/>
</dbReference>
<dbReference type="FunFam" id="3.30.420.210:FF:000001">
    <property type="entry name" value="NSFL1 (P97) cofactor (P47)"/>
    <property type="match status" value="1"/>
</dbReference>
<dbReference type="CDD" id="cd01770">
    <property type="entry name" value="UBX_UBXN2"/>
    <property type="match status" value="1"/>
</dbReference>
<dbReference type="OMA" id="NKDHTDK"/>
<keyword evidence="5" id="KW-0333">Golgi apparatus</keyword>
<dbReference type="SUPFAM" id="SSF102848">
    <property type="entry name" value="NSFL1 (p97 ATPase) cofactor p47, SEP domain"/>
    <property type="match status" value="1"/>
</dbReference>
<evidence type="ECO:0000313" key="11">
    <source>
        <dbReference type="EnsemblMetazoa" id="tetur04g03850.1"/>
    </source>
</evidence>
<dbReference type="InterPro" id="IPR001012">
    <property type="entry name" value="UBX_dom"/>
</dbReference>
<dbReference type="PANTHER" id="PTHR23333">
    <property type="entry name" value="UBX DOMAIN CONTAINING PROTEIN"/>
    <property type="match status" value="1"/>
</dbReference>
<dbReference type="eggNOG" id="KOG2086">
    <property type="taxonomic scope" value="Eukaryota"/>
</dbReference>
<evidence type="ECO:0000259" key="9">
    <source>
        <dbReference type="PROSITE" id="PS50033"/>
    </source>
</evidence>
<dbReference type="PROSITE" id="PS50033">
    <property type="entry name" value="UBX"/>
    <property type="match status" value="1"/>
</dbReference>
<dbReference type="InterPro" id="IPR029071">
    <property type="entry name" value="Ubiquitin-like_domsf"/>
</dbReference>
<dbReference type="Gene3D" id="3.10.20.90">
    <property type="entry name" value="Phosphatidylinositol 3-kinase Catalytic Subunit, Chain A, domain 1"/>
    <property type="match status" value="1"/>
</dbReference>
<feature type="region of interest" description="Disordered" evidence="8">
    <location>
        <begin position="1"/>
        <end position="123"/>
    </location>
</feature>